<name>A0A8T5GGI8_9ARCH</name>
<comment type="subcellular location">
    <subcellularLocation>
        <location evidence="6">Cytoplasm</location>
    </subcellularLocation>
</comment>
<accession>A0A8T5GGI8</accession>
<reference evidence="7" key="1">
    <citation type="journal article" date="2021" name="ISME J.">
        <title>Mercury methylation by metabolically versatile and cosmopolitan marine bacteria.</title>
        <authorList>
            <person name="Lin H."/>
            <person name="Ascher D.B."/>
            <person name="Myung Y."/>
            <person name="Lamborg C.H."/>
            <person name="Hallam S.J."/>
            <person name="Gionfriddo C.M."/>
            <person name="Holt K.E."/>
            <person name="Moreau J.W."/>
        </authorList>
    </citation>
    <scope>NUCLEOTIDE SEQUENCE</scope>
    <source>
        <strain evidence="7">SI075_bin30</strain>
    </source>
</reference>
<dbReference type="GO" id="GO:0001682">
    <property type="term" value="P:tRNA 5'-leader removal"/>
    <property type="evidence" value="ECO:0007669"/>
    <property type="project" value="UniProtKB-UniRule"/>
</dbReference>
<dbReference type="EMBL" id="JABJNZ010000046">
    <property type="protein sequence ID" value="MBT4870626.1"/>
    <property type="molecule type" value="Genomic_DNA"/>
</dbReference>
<dbReference type="Gene3D" id="2.30.30.210">
    <property type="entry name" value="Ribonuclease P/MRP, subunit p29"/>
    <property type="match status" value="1"/>
</dbReference>
<keyword evidence="4 6" id="KW-0255">Endonuclease</keyword>
<dbReference type="GO" id="GO:0003723">
    <property type="term" value="F:RNA binding"/>
    <property type="evidence" value="ECO:0007669"/>
    <property type="project" value="InterPro"/>
</dbReference>
<comment type="function">
    <text evidence="6">Part of ribonuclease P, a protein complex that generates mature tRNA molecules by cleaving their 5'-ends.</text>
</comment>
<comment type="catalytic activity">
    <reaction evidence="6">
        <text>Endonucleolytic cleavage of RNA, removing 5'-extranucleotides from tRNA precursor.</text>
        <dbReference type="EC" id="3.1.26.5"/>
    </reaction>
</comment>
<evidence type="ECO:0000256" key="4">
    <source>
        <dbReference type="ARBA" id="ARBA00022759"/>
    </source>
</evidence>
<dbReference type="InterPro" id="IPR023538">
    <property type="entry name" value="RNP1"/>
</dbReference>
<dbReference type="SUPFAM" id="SSF101744">
    <property type="entry name" value="Rof/RNase P subunit-like"/>
    <property type="match status" value="1"/>
</dbReference>
<dbReference type="GO" id="GO:0004526">
    <property type="term" value="F:ribonuclease P activity"/>
    <property type="evidence" value="ECO:0007669"/>
    <property type="project" value="UniProtKB-UniRule"/>
</dbReference>
<gene>
    <name evidence="6" type="primary">rnp1</name>
    <name evidence="7" type="ORF">HON47_03570</name>
</gene>
<evidence type="ECO:0000256" key="5">
    <source>
        <dbReference type="ARBA" id="ARBA00022801"/>
    </source>
</evidence>
<keyword evidence="1 6" id="KW-0963">Cytoplasm</keyword>
<dbReference type="SMART" id="SM00538">
    <property type="entry name" value="POP4"/>
    <property type="match status" value="1"/>
</dbReference>
<comment type="subunit">
    <text evidence="6">Consists of a catalytic RNA component and at least 4-5 protein subunits.</text>
</comment>
<keyword evidence="2 6" id="KW-0819">tRNA processing</keyword>
<proteinExistence type="inferred from homology"/>
<dbReference type="HAMAP" id="MF_00754">
    <property type="entry name" value="RNase_P_1"/>
    <property type="match status" value="1"/>
</dbReference>
<evidence type="ECO:0000256" key="2">
    <source>
        <dbReference type="ARBA" id="ARBA00022694"/>
    </source>
</evidence>
<evidence type="ECO:0000313" key="7">
    <source>
        <dbReference type="EMBL" id="MBT4870626.1"/>
    </source>
</evidence>
<dbReference type="InterPro" id="IPR036980">
    <property type="entry name" value="RNase_P/MRP_Rpp29_sf"/>
</dbReference>
<dbReference type="EC" id="3.1.26.5" evidence="6"/>
<evidence type="ECO:0000256" key="1">
    <source>
        <dbReference type="ARBA" id="ARBA00022490"/>
    </source>
</evidence>
<evidence type="ECO:0000256" key="6">
    <source>
        <dbReference type="HAMAP-Rule" id="MF_00754"/>
    </source>
</evidence>
<dbReference type="Pfam" id="PF01868">
    <property type="entry name" value="RNase_P-MRP_p29"/>
    <property type="match status" value="1"/>
</dbReference>
<keyword evidence="5 6" id="KW-0378">Hydrolase</keyword>
<dbReference type="Proteomes" id="UP000722459">
    <property type="component" value="Unassembled WGS sequence"/>
</dbReference>
<dbReference type="GO" id="GO:0030677">
    <property type="term" value="C:ribonuclease P complex"/>
    <property type="evidence" value="ECO:0007669"/>
    <property type="project" value="UniProtKB-UniRule"/>
</dbReference>
<dbReference type="InterPro" id="IPR023534">
    <property type="entry name" value="Rof/RNase_P-like"/>
</dbReference>
<comment type="caution">
    <text evidence="7">The sequence shown here is derived from an EMBL/GenBank/DDBJ whole genome shotgun (WGS) entry which is preliminary data.</text>
</comment>
<evidence type="ECO:0000313" key="8">
    <source>
        <dbReference type="Proteomes" id="UP000722459"/>
    </source>
</evidence>
<dbReference type="AlphaFoldDB" id="A0A8T5GGI8"/>
<protein>
    <recommendedName>
        <fullName evidence="6">Ribonuclease P protein component 1</fullName>
        <shortName evidence="6">RNase P component 1</shortName>
        <ecNumber evidence="6">3.1.26.5</ecNumber>
    </recommendedName>
    <alternativeName>
        <fullName evidence="6">Rpp29</fullName>
    </alternativeName>
</protein>
<dbReference type="GO" id="GO:0005737">
    <property type="term" value="C:cytoplasm"/>
    <property type="evidence" value="ECO:0007669"/>
    <property type="project" value="UniProtKB-SubCell"/>
</dbReference>
<evidence type="ECO:0000256" key="3">
    <source>
        <dbReference type="ARBA" id="ARBA00022722"/>
    </source>
</evidence>
<dbReference type="InterPro" id="IPR002730">
    <property type="entry name" value="Rpp29/RNP1"/>
</dbReference>
<sequence>MKGKNYEITKQNLKNHELIGLKVLVCESSDPGRKNLKGKVMNETKNTIVILVGDEEKILPKKECVFEFDICEKVKLDGKEIIRRPEDRIKE</sequence>
<comment type="similarity">
    <text evidence="6">Belongs to the eukaryotic/archaeal RNase P protein component 1 family.</text>
</comment>
<organism evidence="7 8">
    <name type="scientific">Candidatus Iainarchaeum sp</name>
    <dbReference type="NCBI Taxonomy" id="3101447"/>
    <lineage>
        <taxon>Archaea</taxon>
        <taxon>Candidatus Iainarchaeota</taxon>
        <taxon>Candidatus Iainarchaeia</taxon>
        <taxon>Candidatus Iainarchaeales</taxon>
        <taxon>Candidatus Iainarchaeaceae</taxon>
        <taxon>Candidatus Iainarchaeum</taxon>
    </lineage>
</organism>
<keyword evidence="3 6" id="KW-0540">Nuclease</keyword>